<feature type="compositionally biased region" description="Polar residues" evidence="1">
    <location>
        <begin position="1"/>
        <end position="10"/>
    </location>
</feature>
<gene>
    <name evidence="5" type="ORF">J2S48_003610</name>
</gene>
<dbReference type="InterPro" id="IPR043968">
    <property type="entry name" value="SGNH"/>
</dbReference>
<feature type="transmembrane region" description="Helical" evidence="2">
    <location>
        <begin position="361"/>
        <end position="382"/>
    </location>
</feature>
<dbReference type="Proteomes" id="UP001183585">
    <property type="component" value="Unassembled WGS sequence"/>
</dbReference>
<feature type="transmembrane region" description="Helical" evidence="2">
    <location>
        <begin position="242"/>
        <end position="263"/>
    </location>
</feature>
<evidence type="ECO:0000313" key="5">
    <source>
        <dbReference type="EMBL" id="MDR7384095.1"/>
    </source>
</evidence>
<dbReference type="InterPro" id="IPR002656">
    <property type="entry name" value="Acyl_transf_3_dom"/>
</dbReference>
<protein>
    <submittedName>
        <fullName evidence="5">Peptidoglycan/LPS O-acetylase OafA/YrhL</fullName>
    </submittedName>
</protein>
<sequence>MTVVATSPTRSVGPADAGTATGGRSGPGGGRPAKARHAAGRPGAAHIPELHGLRGLALALVVAFHLFGNGRVSGGVDVFLVLSGFLATGSLLRRAERRELRLADHYGRTFSRLVPPALLVLVATAALAWWVMPRGIWPQTGREIFASALYFVNWEMISGQLAYGAAGPQTSPLQHFWSMSVQGQFFLAWPLVVLVVAALARLVRIRAHGLLLVVVTGATAASFVFAQNLHVVDQPVAYFHSWARFWELGIGGLLALMLPWLRLPAFLRPVLGWAGLGLVVSSGFVLDGGALFPGRWALWPVLGALLVLLGSGGRAAWGPRGLLQVAPLRFVADISYALYLWHWPLLIAYLHHTGQDRVDWFGAAAILAVSVVLSWLTTKLVADPAQRFRAAWGGVRALVAAVACVSLVASGAVVAETLLERQNAQLLAEAEAVAEEAGPAQYPGALALSPAYREPVPHGVAVQPAPAVAALDLPDVDSEDCIQDNVRTAGSDAALSCSVTDGPEPDHTVVMVGDSHIIQWAPALAEVGRRENWQVQLMARRGCRLAAPVGPVDTTDMCWSWRVNALEALETMRPDAVVVVGSRTSPSAPGDKVIPAESRAWRRLAAAGIRVVTIRDNPRFDFDVPTCMEADPDGIGCARPRADVYSPTNPVVTTEGVPETAVHLDLTRFICGERSCAGRVGNVLVYRDDNHMTATYAATLTRPLHHALRARAPWLFVDPMDRPPVRMRY</sequence>
<proteinExistence type="predicted"/>
<evidence type="ECO:0000259" key="3">
    <source>
        <dbReference type="Pfam" id="PF01757"/>
    </source>
</evidence>
<feature type="domain" description="Acyltransferase 3" evidence="3">
    <location>
        <begin position="48"/>
        <end position="378"/>
    </location>
</feature>
<feature type="compositionally biased region" description="Gly residues" evidence="1">
    <location>
        <begin position="20"/>
        <end position="31"/>
    </location>
</feature>
<evidence type="ECO:0000256" key="2">
    <source>
        <dbReference type="SAM" id="Phobius"/>
    </source>
</evidence>
<evidence type="ECO:0000256" key="1">
    <source>
        <dbReference type="SAM" id="MobiDB-lite"/>
    </source>
</evidence>
<organism evidence="5 6">
    <name type="scientific">Promicromonospora iranensis</name>
    <dbReference type="NCBI Taxonomy" id="1105144"/>
    <lineage>
        <taxon>Bacteria</taxon>
        <taxon>Bacillati</taxon>
        <taxon>Actinomycetota</taxon>
        <taxon>Actinomycetes</taxon>
        <taxon>Micrococcales</taxon>
        <taxon>Promicromonosporaceae</taxon>
        <taxon>Promicromonospora</taxon>
    </lineage>
</organism>
<feature type="domain" description="SGNH" evidence="4">
    <location>
        <begin position="495"/>
        <end position="702"/>
    </location>
</feature>
<feature type="transmembrane region" description="Helical" evidence="2">
    <location>
        <begin position="298"/>
        <end position="318"/>
    </location>
</feature>
<name>A0ABU2CRY0_9MICO</name>
<feature type="transmembrane region" description="Helical" evidence="2">
    <location>
        <begin position="330"/>
        <end position="349"/>
    </location>
</feature>
<feature type="transmembrane region" description="Helical" evidence="2">
    <location>
        <begin position="74"/>
        <end position="92"/>
    </location>
</feature>
<dbReference type="RefSeq" id="WP_274996216.1">
    <property type="nucleotide sequence ID" value="NZ_JAJQQP010000011.1"/>
</dbReference>
<dbReference type="EMBL" id="JAVDYE010000001">
    <property type="protein sequence ID" value="MDR7384095.1"/>
    <property type="molecule type" value="Genomic_DNA"/>
</dbReference>
<dbReference type="PANTHER" id="PTHR23028">
    <property type="entry name" value="ACETYLTRANSFERASE"/>
    <property type="match status" value="1"/>
</dbReference>
<dbReference type="PANTHER" id="PTHR23028:SF53">
    <property type="entry name" value="ACYL_TRANSF_3 DOMAIN-CONTAINING PROTEIN"/>
    <property type="match status" value="1"/>
</dbReference>
<keyword evidence="2" id="KW-0812">Transmembrane</keyword>
<feature type="transmembrane region" description="Helical" evidence="2">
    <location>
        <begin position="210"/>
        <end position="230"/>
    </location>
</feature>
<feature type="transmembrane region" description="Helical" evidence="2">
    <location>
        <begin position="394"/>
        <end position="415"/>
    </location>
</feature>
<accession>A0ABU2CRY0</accession>
<comment type="caution">
    <text evidence="5">The sequence shown here is derived from an EMBL/GenBank/DDBJ whole genome shotgun (WGS) entry which is preliminary data.</text>
</comment>
<keyword evidence="6" id="KW-1185">Reference proteome</keyword>
<feature type="transmembrane region" description="Helical" evidence="2">
    <location>
        <begin position="185"/>
        <end position="203"/>
    </location>
</feature>
<dbReference type="InterPro" id="IPR050879">
    <property type="entry name" value="Acyltransferase_3"/>
</dbReference>
<evidence type="ECO:0000313" key="6">
    <source>
        <dbReference type="Proteomes" id="UP001183585"/>
    </source>
</evidence>
<evidence type="ECO:0000259" key="4">
    <source>
        <dbReference type="Pfam" id="PF19040"/>
    </source>
</evidence>
<dbReference type="Pfam" id="PF19040">
    <property type="entry name" value="SGNH"/>
    <property type="match status" value="1"/>
</dbReference>
<feature type="region of interest" description="Disordered" evidence="1">
    <location>
        <begin position="1"/>
        <end position="41"/>
    </location>
</feature>
<feature type="transmembrane region" description="Helical" evidence="2">
    <location>
        <begin position="113"/>
        <end position="132"/>
    </location>
</feature>
<keyword evidence="2" id="KW-1133">Transmembrane helix</keyword>
<dbReference type="Pfam" id="PF01757">
    <property type="entry name" value="Acyl_transf_3"/>
    <property type="match status" value="1"/>
</dbReference>
<keyword evidence="2" id="KW-0472">Membrane</keyword>
<feature type="transmembrane region" description="Helical" evidence="2">
    <location>
        <begin position="270"/>
        <end position="292"/>
    </location>
</feature>
<reference evidence="5 6" key="1">
    <citation type="submission" date="2023-07" db="EMBL/GenBank/DDBJ databases">
        <title>Sequencing the genomes of 1000 actinobacteria strains.</title>
        <authorList>
            <person name="Klenk H.-P."/>
        </authorList>
    </citation>
    <scope>NUCLEOTIDE SEQUENCE [LARGE SCALE GENOMIC DNA]</scope>
    <source>
        <strain evidence="5 6">DSM 45554</strain>
    </source>
</reference>